<dbReference type="RefSeq" id="XP_007744869.1">
    <property type="nucleotide sequence ID" value="XM_007746679.1"/>
</dbReference>
<evidence type="ECO:0000313" key="6">
    <source>
        <dbReference type="EMBL" id="EXJ71090.1"/>
    </source>
</evidence>
<dbReference type="InterPro" id="IPR051209">
    <property type="entry name" value="FAD-bind_Monooxygenase_sf"/>
</dbReference>
<dbReference type="InterPro" id="IPR036188">
    <property type="entry name" value="FAD/NAD-bd_sf"/>
</dbReference>
<keyword evidence="4" id="KW-0274">FAD</keyword>
<dbReference type="eggNOG" id="KOG1399">
    <property type="taxonomic scope" value="Eukaryota"/>
</dbReference>
<comment type="caution">
    <text evidence="6">The sequence shown here is derived from an EMBL/GenBank/DDBJ whole genome shotgun (WGS) entry which is preliminary data.</text>
</comment>
<name>W9X192_9EURO</name>
<dbReference type="GO" id="GO:0004499">
    <property type="term" value="F:N,N-dimethylaniline monooxygenase activity"/>
    <property type="evidence" value="ECO:0007669"/>
    <property type="project" value="InterPro"/>
</dbReference>
<reference evidence="6 7" key="1">
    <citation type="submission" date="2013-03" db="EMBL/GenBank/DDBJ databases">
        <title>The Genome Sequence of Cladophialophora psammophila CBS 110553.</title>
        <authorList>
            <consortium name="The Broad Institute Genomics Platform"/>
            <person name="Cuomo C."/>
            <person name="de Hoog S."/>
            <person name="Gorbushina A."/>
            <person name="Walker B."/>
            <person name="Young S.K."/>
            <person name="Zeng Q."/>
            <person name="Gargeya S."/>
            <person name="Fitzgerald M."/>
            <person name="Haas B."/>
            <person name="Abouelleil A."/>
            <person name="Allen A.W."/>
            <person name="Alvarado L."/>
            <person name="Arachchi H.M."/>
            <person name="Berlin A.M."/>
            <person name="Chapman S.B."/>
            <person name="Gainer-Dewar J."/>
            <person name="Goldberg J."/>
            <person name="Griggs A."/>
            <person name="Gujja S."/>
            <person name="Hansen M."/>
            <person name="Howarth C."/>
            <person name="Imamovic A."/>
            <person name="Ireland A."/>
            <person name="Larimer J."/>
            <person name="McCowan C."/>
            <person name="Murphy C."/>
            <person name="Pearson M."/>
            <person name="Poon T.W."/>
            <person name="Priest M."/>
            <person name="Roberts A."/>
            <person name="Saif S."/>
            <person name="Shea T."/>
            <person name="Sisk P."/>
            <person name="Sykes S."/>
            <person name="Wortman J."/>
            <person name="Nusbaum C."/>
            <person name="Birren B."/>
        </authorList>
    </citation>
    <scope>NUCLEOTIDE SEQUENCE [LARGE SCALE GENOMIC DNA]</scope>
    <source>
        <strain evidence="6 7">CBS 110553</strain>
    </source>
</reference>
<comment type="cofactor">
    <cofactor evidence="1">
        <name>FAD</name>
        <dbReference type="ChEBI" id="CHEBI:57692"/>
    </cofactor>
</comment>
<keyword evidence="7" id="KW-1185">Reference proteome</keyword>
<dbReference type="PANTHER" id="PTHR42877">
    <property type="entry name" value="L-ORNITHINE N(5)-MONOOXYGENASE-RELATED"/>
    <property type="match status" value="1"/>
</dbReference>
<evidence type="ECO:0000256" key="1">
    <source>
        <dbReference type="ARBA" id="ARBA00001974"/>
    </source>
</evidence>
<dbReference type="Proteomes" id="UP000019471">
    <property type="component" value="Unassembled WGS sequence"/>
</dbReference>
<dbReference type="PANTHER" id="PTHR42877:SF7">
    <property type="entry name" value="FLAVIN-BINDING MONOOXYGENASE-RELATED"/>
    <property type="match status" value="1"/>
</dbReference>
<keyword evidence="3" id="KW-0285">Flavoprotein</keyword>
<evidence type="ECO:0000256" key="2">
    <source>
        <dbReference type="ARBA" id="ARBA00010139"/>
    </source>
</evidence>
<dbReference type="Pfam" id="PF00743">
    <property type="entry name" value="FMO-like"/>
    <property type="match status" value="1"/>
</dbReference>
<dbReference type="GO" id="GO:0050660">
    <property type="term" value="F:flavin adenine dinucleotide binding"/>
    <property type="evidence" value="ECO:0007669"/>
    <property type="project" value="InterPro"/>
</dbReference>
<dbReference type="HOGENOM" id="CLU_006937_6_1_1"/>
<evidence type="ECO:0000256" key="5">
    <source>
        <dbReference type="ARBA" id="ARBA00023002"/>
    </source>
</evidence>
<sequence length="579" mass="65511">MGSIDAADHCTVFKTSEQYLGEPRPIKIIVIGAGLSGIAATKIFRERFSDKPAILVIYEKNDDVTGTWLENRYPGCSCDVPAHAYTFSWEGNPNWSHAYVSSEELFHYFKGRAKAYGVDQYVHLRHRVLGCEWNGESGLWQVEVLDTVNNRTFVDAADIVINACGFLNNWKWPDISGLHDFGGHLAHSAHWDDDFSFKDKRVAVIGSGSSAIQIVPQLQPGMFAFKKYKTSAYAPMVVKHLTSFNRSPTWVVPEFAEQFAPEGRETKISEEQKAKWRNDPESFLKYRKEVDSVMNHFFDLQYKDSKLQQDSIEATRKAMEKRLKKKPQLAKVLVPGFALGCRRITPGHGYLEALVQDNVDVRTDKILKITKTGIDMIDGSHIECDAIVCATGFDTSFRPFFPVVGPAGVDLRDVWAEEPRSYLSVAAAGFPNYFMTSGPNFPLANGALIPCLERCVHYAFDAAIKLQSQNIKAMSPLPEAVDDFQEYKDELMKDLVWSSPCRSWYKNGKVEGKVWGPWPGSSLHFLELMSEPRWEDWSFEYKTQNRFQYLGRGKTQRETTDGADLAWYITESGGSCKEV</sequence>
<gene>
    <name evidence="6" type="ORF">A1O5_06083</name>
</gene>
<proteinExistence type="inferred from homology"/>
<protein>
    <submittedName>
        <fullName evidence="6">Uncharacterized protein</fullName>
    </submittedName>
</protein>
<organism evidence="6 7">
    <name type="scientific">Cladophialophora psammophila CBS 110553</name>
    <dbReference type="NCBI Taxonomy" id="1182543"/>
    <lineage>
        <taxon>Eukaryota</taxon>
        <taxon>Fungi</taxon>
        <taxon>Dikarya</taxon>
        <taxon>Ascomycota</taxon>
        <taxon>Pezizomycotina</taxon>
        <taxon>Eurotiomycetes</taxon>
        <taxon>Chaetothyriomycetidae</taxon>
        <taxon>Chaetothyriales</taxon>
        <taxon>Herpotrichiellaceae</taxon>
        <taxon>Cladophialophora</taxon>
    </lineage>
</organism>
<dbReference type="AlphaFoldDB" id="W9X192"/>
<dbReference type="SUPFAM" id="SSF51905">
    <property type="entry name" value="FAD/NAD(P)-binding domain"/>
    <property type="match status" value="3"/>
</dbReference>
<comment type="similarity">
    <text evidence="2">Belongs to the FAD-binding monooxygenase family.</text>
</comment>
<dbReference type="OrthoDB" id="74360at2759"/>
<dbReference type="GeneID" id="19190796"/>
<evidence type="ECO:0000256" key="4">
    <source>
        <dbReference type="ARBA" id="ARBA00022827"/>
    </source>
</evidence>
<evidence type="ECO:0000313" key="7">
    <source>
        <dbReference type="Proteomes" id="UP000019471"/>
    </source>
</evidence>
<dbReference type="Gene3D" id="3.50.50.60">
    <property type="entry name" value="FAD/NAD(P)-binding domain"/>
    <property type="match status" value="2"/>
</dbReference>
<evidence type="ECO:0000256" key="3">
    <source>
        <dbReference type="ARBA" id="ARBA00022630"/>
    </source>
</evidence>
<dbReference type="GO" id="GO:0050661">
    <property type="term" value="F:NADP binding"/>
    <property type="evidence" value="ECO:0007669"/>
    <property type="project" value="InterPro"/>
</dbReference>
<keyword evidence="5" id="KW-0560">Oxidoreductase</keyword>
<dbReference type="InterPro" id="IPR020946">
    <property type="entry name" value="Flavin_mOase-like"/>
</dbReference>
<accession>W9X192</accession>
<dbReference type="EMBL" id="AMGX01000008">
    <property type="protein sequence ID" value="EXJ71090.1"/>
    <property type="molecule type" value="Genomic_DNA"/>
</dbReference>